<gene>
    <name evidence="2" type="ORF">GV64_19645</name>
</gene>
<dbReference type="EMBL" id="JOJP01000001">
    <property type="protein sequence ID" value="KEI72650.1"/>
    <property type="molecule type" value="Genomic_DNA"/>
</dbReference>
<dbReference type="Proteomes" id="UP000027997">
    <property type="component" value="Unassembled WGS sequence"/>
</dbReference>
<dbReference type="GO" id="GO:0006355">
    <property type="term" value="P:regulation of DNA-templated transcription"/>
    <property type="evidence" value="ECO:0007669"/>
    <property type="project" value="InterPro"/>
</dbReference>
<dbReference type="SUPFAM" id="SSF46894">
    <property type="entry name" value="C-terminal effector domain of the bipartite response regulators"/>
    <property type="match status" value="1"/>
</dbReference>
<protein>
    <submittedName>
        <fullName evidence="2">LuxR family transcriptional regulator</fullName>
    </submittedName>
</protein>
<evidence type="ECO:0000259" key="1">
    <source>
        <dbReference type="PROSITE" id="PS50043"/>
    </source>
</evidence>
<dbReference type="Gene3D" id="1.10.10.10">
    <property type="entry name" value="Winged helix-like DNA-binding domain superfamily/Winged helix DNA-binding domain"/>
    <property type="match status" value="1"/>
</dbReference>
<dbReference type="RefSeq" id="WP_020581302.1">
    <property type="nucleotide sequence ID" value="NZ_JOJP01000001.1"/>
</dbReference>
<reference evidence="2 3" key="1">
    <citation type="submission" date="2014-06" db="EMBL/GenBank/DDBJ databases">
        <title>Whole Genome Sequences of Three Symbiotic Endozoicomonas Bacteria.</title>
        <authorList>
            <person name="Neave M.J."/>
            <person name="Apprill A."/>
            <person name="Voolstra C.R."/>
        </authorList>
    </citation>
    <scope>NUCLEOTIDE SEQUENCE [LARGE SCALE GENOMIC DNA]</scope>
    <source>
        <strain evidence="2 3">DSM 22380</strain>
    </source>
</reference>
<dbReference type="eggNOG" id="COG2771">
    <property type="taxonomic scope" value="Bacteria"/>
</dbReference>
<comment type="caution">
    <text evidence="2">The sequence shown here is derived from an EMBL/GenBank/DDBJ whole genome shotgun (WGS) entry which is preliminary data.</text>
</comment>
<dbReference type="SMART" id="SM00421">
    <property type="entry name" value="HTH_LUXR"/>
    <property type="match status" value="1"/>
</dbReference>
<evidence type="ECO:0000313" key="3">
    <source>
        <dbReference type="Proteomes" id="UP000027997"/>
    </source>
</evidence>
<dbReference type="InterPro" id="IPR000792">
    <property type="entry name" value="Tscrpt_reg_LuxR_C"/>
</dbReference>
<proteinExistence type="predicted"/>
<dbReference type="InterPro" id="IPR036388">
    <property type="entry name" value="WH-like_DNA-bd_sf"/>
</dbReference>
<sequence length="377" mass="42144">MSKTISVEAFSDLVDKLYGGLQSKVPWKLFLETLERQIGASFSTLILRPPSQDSEGLILSTGGDHHNEALTSYNEHFFALDPFVDLPSGQVVTLDEFIPEDERHQSEYFQQFLAPINVHHILGADIYTPDGAKCSLRISRGTEDKGFDQDDKGIIETLIPHLKRSVQLHMQLNRMEAERNLYAGAVDQLAVGTIILDEEGKVLEINQVAKELENEDDGLRVNNRTLQIGTQQDTRRFRELIKETLAHQRNNTPSIVQAMRIARLSGKRDLGIIIRSIPSTQWSGTGKRPCIAIFVSDPERQSQPAQDIVKTLFDLTPAEAQLAMHLANGLTLDEASETLFISRNTARAHLRSIFSKTGVTRQTMLVRLILKSVAPLG</sequence>
<dbReference type="STRING" id="305900.GV64_19645"/>
<evidence type="ECO:0000313" key="2">
    <source>
        <dbReference type="EMBL" id="KEI72650.1"/>
    </source>
</evidence>
<dbReference type="AlphaFoldDB" id="A0A081KES4"/>
<dbReference type="Pfam" id="PF00196">
    <property type="entry name" value="GerE"/>
    <property type="match status" value="1"/>
</dbReference>
<dbReference type="InterPro" id="IPR016032">
    <property type="entry name" value="Sig_transdc_resp-reg_C-effctor"/>
</dbReference>
<keyword evidence="3" id="KW-1185">Reference proteome</keyword>
<feature type="domain" description="HTH luxR-type" evidence="1">
    <location>
        <begin position="308"/>
        <end position="373"/>
    </location>
</feature>
<dbReference type="PROSITE" id="PS50043">
    <property type="entry name" value="HTH_LUXR_2"/>
    <property type="match status" value="1"/>
</dbReference>
<dbReference type="GO" id="GO:0003677">
    <property type="term" value="F:DNA binding"/>
    <property type="evidence" value="ECO:0007669"/>
    <property type="project" value="InterPro"/>
</dbReference>
<organism evidence="2 3">
    <name type="scientific">Endozoicomonas elysicola</name>
    <dbReference type="NCBI Taxonomy" id="305900"/>
    <lineage>
        <taxon>Bacteria</taxon>
        <taxon>Pseudomonadati</taxon>
        <taxon>Pseudomonadota</taxon>
        <taxon>Gammaproteobacteria</taxon>
        <taxon>Oceanospirillales</taxon>
        <taxon>Endozoicomonadaceae</taxon>
        <taxon>Endozoicomonas</taxon>
    </lineage>
</organism>
<accession>A0A081KES4</accession>
<name>A0A081KES4_9GAMM</name>